<feature type="region of interest" description="Disordered" evidence="1">
    <location>
        <begin position="238"/>
        <end position="312"/>
    </location>
</feature>
<evidence type="ECO:0008006" key="3">
    <source>
        <dbReference type="Google" id="ProtNLM"/>
    </source>
</evidence>
<organism evidence="2">
    <name type="scientific">Chromera velia CCMP2878</name>
    <dbReference type="NCBI Taxonomy" id="1169474"/>
    <lineage>
        <taxon>Eukaryota</taxon>
        <taxon>Sar</taxon>
        <taxon>Alveolata</taxon>
        <taxon>Colpodellida</taxon>
        <taxon>Chromeraceae</taxon>
        <taxon>Chromera</taxon>
    </lineage>
</organism>
<proteinExistence type="predicted"/>
<evidence type="ECO:0000313" key="2">
    <source>
        <dbReference type="EMBL" id="CEM14905.1"/>
    </source>
</evidence>
<dbReference type="AlphaFoldDB" id="A0A0G4FLL3"/>
<dbReference type="SUPFAM" id="SSF53335">
    <property type="entry name" value="S-adenosyl-L-methionine-dependent methyltransferases"/>
    <property type="match status" value="1"/>
</dbReference>
<sequence length="312" mass="34483">MSLAPLQRTPEGPGSRQFIVCDYVAEYRAVIPLVIRPSDIVLEIGCAQGVTTGRLSEYAFHTIGIDYKQHCVEISRGNFPHIRFELMDGFNLGGVLKLLEEGNDETLERKLRAWQAEREATAKGAGEGGDSGCTAAAAASPPAAAAVVPGAGEVPDRTEGREKGEGNQVEAERDAMPPMIERKFSKVFMDLSGSRQPQLVLELARRYQKVIQPELIVVKNEPLKRFLSQTQLFDPSWLPERERQALQDAEKEEGDGGESEGSIGLSGQTKKEIKLGRRARRKARRKEKEEREAEQQKEQGQQSSAQSNLEPS</sequence>
<feature type="region of interest" description="Disordered" evidence="1">
    <location>
        <begin position="146"/>
        <end position="172"/>
    </location>
</feature>
<feature type="compositionally biased region" description="Basic residues" evidence="1">
    <location>
        <begin position="276"/>
        <end position="285"/>
    </location>
</feature>
<feature type="compositionally biased region" description="Basic and acidic residues" evidence="1">
    <location>
        <begin position="239"/>
        <end position="249"/>
    </location>
</feature>
<accession>A0A0G4FLL3</accession>
<reference evidence="2" key="1">
    <citation type="submission" date="2014-11" db="EMBL/GenBank/DDBJ databases">
        <authorList>
            <person name="Otto D Thomas"/>
            <person name="Naeem Raeece"/>
        </authorList>
    </citation>
    <scope>NUCLEOTIDE SEQUENCE</scope>
</reference>
<feature type="compositionally biased region" description="Basic and acidic residues" evidence="1">
    <location>
        <begin position="154"/>
        <end position="172"/>
    </location>
</feature>
<dbReference type="VEuPathDB" id="CryptoDB:Cvel_17645"/>
<name>A0A0G4FLL3_9ALVE</name>
<protein>
    <recommendedName>
        <fullName evidence="3">Methyltransferase domain-containing protein</fullName>
    </recommendedName>
</protein>
<gene>
    <name evidence="2" type="ORF">Cvel_17645</name>
</gene>
<dbReference type="InterPro" id="IPR029063">
    <property type="entry name" value="SAM-dependent_MTases_sf"/>
</dbReference>
<evidence type="ECO:0000256" key="1">
    <source>
        <dbReference type="SAM" id="MobiDB-lite"/>
    </source>
</evidence>
<feature type="compositionally biased region" description="Basic and acidic residues" evidence="1">
    <location>
        <begin position="286"/>
        <end position="297"/>
    </location>
</feature>
<dbReference type="Gene3D" id="3.40.50.150">
    <property type="entry name" value="Vaccinia Virus protein VP39"/>
    <property type="match status" value="1"/>
</dbReference>
<dbReference type="EMBL" id="CDMZ01000465">
    <property type="protein sequence ID" value="CEM14905.1"/>
    <property type="molecule type" value="Genomic_DNA"/>
</dbReference>